<dbReference type="Proteomes" id="UP001250791">
    <property type="component" value="Unassembled WGS sequence"/>
</dbReference>
<evidence type="ECO:0000313" key="1">
    <source>
        <dbReference type="EMBL" id="MDR6899969.1"/>
    </source>
</evidence>
<protein>
    <submittedName>
        <fullName evidence="1">Uncharacterized protein</fullName>
    </submittedName>
</protein>
<keyword evidence="2" id="KW-1185">Reference proteome</keyword>
<evidence type="ECO:0000313" key="2">
    <source>
        <dbReference type="Proteomes" id="UP001250791"/>
    </source>
</evidence>
<dbReference type="EMBL" id="JAVDUP010000001">
    <property type="protein sequence ID" value="MDR6899969.1"/>
    <property type="molecule type" value="Genomic_DNA"/>
</dbReference>
<organism evidence="1 2">
    <name type="scientific">Rhizobium miluonense</name>
    <dbReference type="NCBI Taxonomy" id="411945"/>
    <lineage>
        <taxon>Bacteria</taxon>
        <taxon>Pseudomonadati</taxon>
        <taxon>Pseudomonadota</taxon>
        <taxon>Alphaproteobacteria</taxon>
        <taxon>Hyphomicrobiales</taxon>
        <taxon>Rhizobiaceae</taxon>
        <taxon>Rhizobium/Agrobacterium group</taxon>
        <taxon>Rhizobium</taxon>
    </lineage>
</organism>
<gene>
    <name evidence="1" type="ORF">J2W52_001557</name>
</gene>
<sequence length="64" mass="7289">MSIVTEDDLNKKILFIYLRDEVTRTHILTEKNLTQTIDACEAILREIKGATKDKSIDNPAALEE</sequence>
<proteinExistence type="predicted"/>
<reference evidence="1 2" key="1">
    <citation type="submission" date="2023-07" db="EMBL/GenBank/DDBJ databases">
        <title>Sorghum-associated microbial communities from plants grown in Nebraska, USA.</title>
        <authorList>
            <person name="Schachtman D."/>
        </authorList>
    </citation>
    <scope>NUCLEOTIDE SEQUENCE [LARGE SCALE GENOMIC DNA]</scope>
    <source>
        <strain evidence="1 2">3199</strain>
    </source>
</reference>
<dbReference type="RefSeq" id="WP_162701001.1">
    <property type="nucleotide sequence ID" value="NZ_JAVDUP010000001.1"/>
</dbReference>
<accession>A0ABU1SLY0</accession>
<name>A0ABU1SLY0_9HYPH</name>
<comment type="caution">
    <text evidence="1">The sequence shown here is derived from an EMBL/GenBank/DDBJ whole genome shotgun (WGS) entry which is preliminary data.</text>
</comment>